<keyword evidence="1" id="KW-1133">Transmembrane helix</keyword>
<keyword evidence="1" id="KW-0472">Membrane</keyword>
<name>A0A7D3QV31_9VIRU</name>
<evidence type="ECO:0000256" key="1">
    <source>
        <dbReference type="SAM" id="Phobius"/>
    </source>
</evidence>
<evidence type="ECO:0000313" key="2">
    <source>
        <dbReference type="EMBL" id="QKF93944.1"/>
    </source>
</evidence>
<accession>A0A7D3QV31</accession>
<sequence>MNHNKESTLKHKYIKFWLFAVLLISCIFICIQIYINNNSHYIPKENIIDYKILSSLTPKYPNFPPPLYNFMD</sequence>
<feature type="transmembrane region" description="Helical" evidence="1">
    <location>
        <begin position="16"/>
        <end position="35"/>
    </location>
</feature>
<organism evidence="2 3">
    <name type="scientific">Fadolivirus FV1/VV64</name>
    <dbReference type="NCBI Taxonomy" id="3070911"/>
    <lineage>
        <taxon>Viruses</taxon>
        <taxon>Varidnaviria</taxon>
        <taxon>Bamfordvirae</taxon>
        <taxon>Nucleocytoviricota</taxon>
        <taxon>Megaviricetes</taxon>
        <taxon>Imitervirales</taxon>
        <taxon>Mimiviridae</taxon>
        <taxon>Klosneuvirinae</taxon>
        <taxon>Fadolivirus</taxon>
        <taxon>Fadolivirus algeromassiliense</taxon>
    </lineage>
</organism>
<evidence type="ECO:0000313" key="3">
    <source>
        <dbReference type="Proteomes" id="UP001162001"/>
    </source>
</evidence>
<dbReference type="Proteomes" id="UP001162001">
    <property type="component" value="Segment"/>
</dbReference>
<keyword evidence="3" id="KW-1185">Reference proteome</keyword>
<reference evidence="2 3" key="1">
    <citation type="submission" date="2020-04" db="EMBL/GenBank/DDBJ databases">
        <title>Advantages and limits of metagenomic assembly and binning of a giant virus.</title>
        <authorList>
            <person name="Schulz F."/>
            <person name="Andreani J."/>
            <person name="Francis R."/>
            <person name="Boudjemaa H."/>
            <person name="Bou Khalil J.Y."/>
            <person name="Lee J."/>
            <person name="La Scola B."/>
            <person name="Woyke T."/>
        </authorList>
    </citation>
    <scope>NUCLEOTIDE SEQUENCE [LARGE SCALE GENOMIC DNA]</scope>
    <source>
        <strain evidence="2 3">FV1/VV64</strain>
    </source>
</reference>
<dbReference type="EMBL" id="MT418680">
    <property type="protein sequence ID" value="QKF93944.1"/>
    <property type="molecule type" value="Genomic_DNA"/>
</dbReference>
<dbReference type="PROSITE" id="PS51257">
    <property type="entry name" value="PROKAR_LIPOPROTEIN"/>
    <property type="match status" value="1"/>
</dbReference>
<proteinExistence type="predicted"/>
<protein>
    <submittedName>
        <fullName evidence="2">Uncharacterized protein</fullName>
    </submittedName>
</protein>
<keyword evidence="1" id="KW-0812">Transmembrane</keyword>
<gene>
    <name evidence="2" type="ORF">Fadolivirus_1_486</name>
</gene>